<dbReference type="InterPro" id="IPR008914">
    <property type="entry name" value="PEBP"/>
</dbReference>
<dbReference type="Gene3D" id="3.90.280.10">
    <property type="entry name" value="PEBP-like"/>
    <property type="match status" value="1"/>
</dbReference>
<evidence type="ECO:0000313" key="2">
    <source>
        <dbReference type="EMBL" id="CAL4066026.1"/>
    </source>
</evidence>
<organism evidence="2 3">
    <name type="scientific">Meganyctiphanes norvegica</name>
    <name type="common">Northern krill</name>
    <name type="synonym">Thysanopoda norvegica</name>
    <dbReference type="NCBI Taxonomy" id="48144"/>
    <lineage>
        <taxon>Eukaryota</taxon>
        <taxon>Metazoa</taxon>
        <taxon>Ecdysozoa</taxon>
        <taxon>Arthropoda</taxon>
        <taxon>Crustacea</taxon>
        <taxon>Multicrustacea</taxon>
        <taxon>Malacostraca</taxon>
        <taxon>Eumalacostraca</taxon>
        <taxon>Eucarida</taxon>
        <taxon>Euphausiacea</taxon>
        <taxon>Euphausiidae</taxon>
        <taxon>Meganyctiphanes</taxon>
    </lineage>
</organism>
<keyword evidence="3" id="KW-1185">Reference proteome</keyword>
<gene>
    <name evidence="2" type="ORF">MNOR_LOCUS5273</name>
</gene>
<dbReference type="CDD" id="cd00866">
    <property type="entry name" value="PEBP_euk"/>
    <property type="match status" value="1"/>
</dbReference>
<feature type="chain" id="PRO_5043550793" description="Phosphatidylethanolamine-binding protein" evidence="1">
    <location>
        <begin position="23"/>
        <end position="183"/>
    </location>
</feature>
<name>A0AAV2PX37_MEGNR</name>
<evidence type="ECO:0000256" key="1">
    <source>
        <dbReference type="SAM" id="SignalP"/>
    </source>
</evidence>
<dbReference type="InterPro" id="IPR035810">
    <property type="entry name" value="PEBP_euk"/>
</dbReference>
<dbReference type="EMBL" id="CAXKWB010002015">
    <property type="protein sequence ID" value="CAL4066026.1"/>
    <property type="molecule type" value="Genomic_DNA"/>
</dbReference>
<dbReference type="Pfam" id="PF01161">
    <property type="entry name" value="PBP"/>
    <property type="match status" value="1"/>
</dbReference>
<dbReference type="SUPFAM" id="SSF49777">
    <property type="entry name" value="PEBP-like"/>
    <property type="match status" value="1"/>
</dbReference>
<comment type="caution">
    <text evidence="2">The sequence shown here is derived from an EMBL/GenBank/DDBJ whole genome shotgun (WGS) entry which is preliminary data.</text>
</comment>
<evidence type="ECO:0008006" key="4">
    <source>
        <dbReference type="Google" id="ProtNLM"/>
    </source>
</evidence>
<dbReference type="PANTHER" id="PTHR11362">
    <property type="entry name" value="PHOSPHATIDYLETHANOLAMINE-BINDING PROTEIN"/>
    <property type="match status" value="1"/>
</dbReference>
<dbReference type="AlphaFoldDB" id="A0AAV2PX37"/>
<dbReference type="InterPro" id="IPR036610">
    <property type="entry name" value="PEBP-like_sf"/>
</dbReference>
<reference evidence="2 3" key="1">
    <citation type="submission" date="2024-05" db="EMBL/GenBank/DDBJ databases">
        <authorList>
            <person name="Wallberg A."/>
        </authorList>
    </citation>
    <scope>NUCLEOTIDE SEQUENCE [LARGE SCALE GENOMIC DNA]</scope>
</reference>
<feature type="signal peptide" evidence="1">
    <location>
        <begin position="1"/>
        <end position="22"/>
    </location>
</feature>
<dbReference type="PANTHER" id="PTHR11362:SF82">
    <property type="entry name" value="PHOSPHATIDYLETHANOLAMINE-BINDING PROTEIN 4"/>
    <property type="match status" value="1"/>
</dbReference>
<evidence type="ECO:0000313" key="3">
    <source>
        <dbReference type="Proteomes" id="UP001497623"/>
    </source>
</evidence>
<dbReference type="Proteomes" id="UP001497623">
    <property type="component" value="Unassembled WGS sequence"/>
</dbReference>
<accession>A0AAV2PX37</accession>
<keyword evidence="1" id="KW-0732">Signal</keyword>
<protein>
    <recommendedName>
        <fullName evidence="4">Phosphatidylethanolamine-binding protein</fullName>
    </recommendedName>
</protein>
<proteinExistence type="predicted"/>
<sequence length="183" mass="20058">MGTLPAAIVLLVFGSFFGSTLGSCVTTPPVWECGVLYQPILTFEKTTVKECGFNATKNLFSKVKAVRYADANKNLTYRLIMVDPDAPGHDNGDAWLHWIQSGVQGADLLKGHFNGKEITSYNPPTPPKNSGVHRYFFFIYEETSQSASAVQAIAKRGRFNIQNYAANSSLCGPDASTMFTTKF</sequence>